<dbReference type="AlphaFoldDB" id="A0A383C1D8"/>
<sequence length="34" mass="3540">MMPEVGGMALKMMLMMLGGIPAKESEAGSEGVKK</sequence>
<dbReference type="EMBL" id="UINC01204992">
    <property type="protein sequence ID" value="SVE25971.1"/>
    <property type="molecule type" value="Genomic_DNA"/>
</dbReference>
<proteinExistence type="predicted"/>
<reference evidence="1" key="1">
    <citation type="submission" date="2018-05" db="EMBL/GenBank/DDBJ databases">
        <authorList>
            <person name="Lanie J.A."/>
            <person name="Ng W.-L."/>
            <person name="Kazmierczak K.M."/>
            <person name="Andrzejewski T.M."/>
            <person name="Davidsen T.M."/>
            <person name="Wayne K.J."/>
            <person name="Tettelin H."/>
            <person name="Glass J.I."/>
            <person name="Rusch D."/>
            <person name="Podicherti R."/>
            <person name="Tsui H.-C.T."/>
            <person name="Winkler M.E."/>
        </authorList>
    </citation>
    <scope>NUCLEOTIDE SEQUENCE</scope>
</reference>
<evidence type="ECO:0000313" key="1">
    <source>
        <dbReference type="EMBL" id="SVE25971.1"/>
    </source>
</evidence>
<protein>
    <submittedName>
        <fullName evidence="1">Uncharacterized protein</fullName>
    </submittedName>
</protein>
<organism evidence="1">
    <name type="scientific">marine metagenome</name>
    <dbReference type="NCBI Taxonomy" id="408172"/>
    <lineage>
        <taxon>unclassified sequences</taxon>
        <taxon>metagenomes</taxon>
        <taxon>ecological metagenomes</taxon>
    </lineage>
</organism>
<accession>A0A383C1D8</accession>
<gene>
    <name evidence="1" type="ORF">METZ01_LOCUS478825</name>
</gene>
<name>A0A383C1D8_9ZZZZ</name>